<evidence type="ECO:0000256" key="5">
    <source>
        <dbReference type="ARBA" id="ARBA00022519"/>
    </source>
</evidence>
<dbReference type="NCBIfam" id="TIGR01352">
    <property type="entry name" value="tonB_Cterm"/>
    <property type="match status" value="1"/>
</dbReference>
<accession>A0ABR7YKA2</accession>
<evidence type="ECO:0000256" key="4">
    <source>
        <dbReference type="ARBA" id="ARBA00022475"/>
    </source>
</evidence>
<evidence type="ECO:0000313" key="12">
    <source>
        <dbReference type="Proteomes" id="UP000602759"/>
    </source>
</evidence>
<keyword evidence="8" id="KW-1133">Transmembrane helix</keyword>
<evidence type="ECO:0000313" key="11">
    <source>
        <dbReference type="EMBL" id="MBD1431756.1"/>
    </source>
</evidence>
<evidence type="ECO:0000256" key="6">
    <source>
        <dbReference type="ARBA" id="ARBA00022692"/>
    </source>
</evidence>
<proteinExistence type="inferred from homology"/>
<evidence type="ECO:0000256" key="9">
    <source>
        <dbReference type="ARBA" id="ARBA00023136"/>
    </source>
</evidence>
<reference evidence="11 12" key="1">
    <citation type="submission" date="2020-08" db="EMBL/GenBank/DDBJ databases">
        <title>Sphingobacterium sp. DN00404 isolated from aquaculture water.</title>
        <authorList>
            <person name="Zhang M."/>
        </authorList>
    </citation>
    <scope>NUCLEOTIDE SEQUENCE [LARGE SCALE GENOMIC DNA]</scope>
    <source>
        <strain evidence="11 12">DN00404</strain>
    </source>
</reference>
<keyword evidence="9" id="KW-0472">Membrane</keyword>
<evidence type="ECO:0000256" key="8">
    <source>
        <dbReference type="ARBA" id="ARBA00022989"/>
    </source>
</evidence>
<name>A0ABR7YKA2_9SPHI</name>
<evidence type="ECO:0000256" key="1">
    <source>
        <dbReference type="ARBA" id="ARBA00004383"/>
    </source>
</evidence>
<keyword evidence="7" id="KW-0653">Protein transport</keyword>
<comment type="caution">
    <text evidence="11">The sequence shown here is derived from an EMBL/GenBank/DDBJ whole genome shotgun (WGS) entry which is preliminary data.</text>
</comment>
<keyword evidence="3" id="KW-0813">Transport</keyword>
<dbReference type="Gene3D" id="3.30.1150.10">
    <property type="match status" value="1"/>
</dbReference>
<dbReference type="InterPro" id="IPR006260">
    <property type="entry name" value="TonB/TolA_C"/>
</dbReference>
<evidence type="ECO:0000259" key="10">
    <source>
        <dbReference type="PROSITE" id="PS52015"/>
    </source>
</evidence>
<dbReference type="EMBL" id="JACOIK010000002">
    <property type="protein sequence ID" value="MBD1431756.1"/>
    <property type="molecule type" value="Genomic_DNA"/>
</dbReference>
<dbReference type="PROSITE" id="PS52015">
    <property type="entry name" value="TONB_CTD"/>
    <property type="match status" value="1"/>
</dbReference>
<dbReference type="InterPro" id="IPR037682">
    <property type="entry name" value="TonB_C"/>
</dbReference>
<keyword evidence="6" id="KW-0812">Transmembrane</keyword>
<keyword evidence="5" id="KW-0997">Cell inner membrane</keyword>
<feature type="domain" description="TonB C-terminal" evidence="10">
    <location>
        <begin position="46"/>
        <end position="138"/>
    </location>
</feature>
<comment type="similarity">
    <text evidence="2">Belongs to the TonB family.</text>
</comment>
<organism evidence="11 12">
    <name type="scientific">Sphingobacterium micropteri</name>
    <dbReference type="NCBI Taxonomy" id="2763501"/>
    <lineage>
        <taxon>Bacteria</taxon>
        <taxon>Pseudomonadati</taxon>
        <taxon>Bacteroidota</taxon>
        <taxon>Sphingobacteriia</taxon>
        <taxon>Sphingobacteriales</taxon>
        <taxon>Sphingobacteriaceae</taxon>
        <taxon>Sphingobacterium</taxon>
    </lineage>
</organism>
<dbReference type="RefSeq" id="WP_190992778.1">
    <property type="nucleotide sequence ID" value="NZ_JACOIK010000002.1"/>
</dbReference>
<evidence type="ECO:0000256" key="3">
    <source>
        <dbReference type="ARBA" id="ARBA00022448"/>
    </source>
</evidence>
<dbReference type="PANTHER" id="PTHR33446">
    <property type="entry name" value="PROTEIN TONB-RELATED"/>
    <property type="match status" value="1"/>
</dbReference>
<evidence type="ECO:0000256" key="7">
    <source>
        <dbReference type="ARBA" id="ARBA00022927"/>
    </source>
</evidence>
<dbReference type="Proteomes" id="UP000602759">
    <property type="component" value="Unassembled WGS sequence"/>
</dbReference>
<sequence>MTNKVKVLTLPCFLTIFIYIATGNAHEKYTPITRDSIYSPAEENNEGFQAFRLWVQKNYKLPKAAKKARVYGKVNVSFVVCEDGRLDDFEILEDVGYGTGEELIRVLRQARKWSPGIQDGKPVRVKYTLPMFIDTRRR</sequence>
<dbReference type="SUPFAM" id="SSF74653">
    <property type="entry name" value="TolA/TonB C-terminal domain"/>
    <property type="match status" value="1"/>
</dbReference>
<dbReference type="PANTHER" id="PTHR33446:SF2">
    <property type="entry name" value="PROTEIN TONB"/>
    <property type="match status" value="1"/>
</dbReference>
<dbReference type="Pfam" id="PF03544">
    <property type="entry name" value="TonB_C"/>
    <property type="match status" value="1"/>
</dbReference>
<gene>
    <name evidence="11" type="ORF">H8B06_02880</name>
</gene>
<dbReference type="InterPro" id="IPR051045">
    <property type="entry name" value="TonB-dependent_transducer"/>
</dbReference>
<comment type="subcellular location">
    <subcellularLocation>
        <location evidence="1">Cell inner membrane</location>
        <topology evidence="1">Single-pass membrane protein</topology>
        <orientation evidence="1">Periplasmic side</orientation>
    </subcellularLocation>
</comment>
<protein>
    <submittedName>
        <fullName evidence="11">Energy transducer TonB</fullName>
    </submittedName>
</protein>
<keyword evidence="12" id="KW-1185">Reference proteome</keyword>
<evidence type="ECO:0000256" key="2">
    <source>
        <dbReference type="ARBA" id="ARBA00006555"/>
    </source>
</evidence>
<keyword evidence="4" id="KW-1003">Cell membrane</keyword>